<organism evidence="2 3">
    <name type="scientific">Cohnella zeiphila</name>
    <dbReference type="NCBI Taxonomy" id="2761120"/>
    <lineage>
        <taxon>Bacteria</taxon>
        <taxon>Bacillati</taxon>
        <taxon>Bacillota</taxon>
        <taxon>Bacilli</taxon>
        <taxon>Bacillales</taxon>
        <taxon>Paenibacillaceae</taxon>
        <taxon>Cohnella</taxon>
    </lineage>
</organism>
<dbReference type="PANTHER" id="PTHR43283">
    <property type="entry name" value="BETA-LACTAMASE-RELATED"/>
    <property type="match status" value="1"/>
</dbReference>
<dbReference type="SUPFAM" id="SSF56601">
    <property type="entry name" value="beta-lactamase/transpeptidase-like"/>
    <property type="match status" value="1"/>
</dbReference>
<protein>
    <submittedName>
        <fullName evidence="2">Beta-lactamase family protein</fullName>
    </submittedName>
</protein>
<dbReference type="PANTHER" id="PTHR43283:SF3">
    <property type="entry name" value="BETA-LACTAMASE FAMILY PROTEIN (AFU_ORTHOLOGUE AFUA_5G07500)"/>
    <property type="match status" value="1"/>
</dbReference>
<dbReference type="InterPro" id="IPR050789">
    <property type="entry name" value="Diverse_Enzym_Activities"/>
</dbReference>
<dbReference type="AlphaFoldDB" id="A0A7X0SSR2"/>
<dbReference type="Pfam" id="PF00144">
    <property type="entry name" value="Beta-lactamase"/>
    <property type="match status" value="1"/>
</dbReference>
<evidence type="ECO:0000313" key="3">
    <source>
        <dbReference type="Proteomes" id="UP000564644"/>
    </source>
</evidence>
<dbReference type="InterPro" id="IPR001466">
    <property type="entry name" value="Beta-lactam-related"/>
</dbReference>
<accession>A0A7X0SSR2</accession>
<dbReference type="InterPro" id="IPR012338">
    <property type="entry name" value="Beta-lactam/transpept-like"/>
</dbReference>
<dbReference type="RefSeq" id="WP_185132088.1">
    <property type="nucleotide sequence ID" value="NZ_JACJVO010000033.1"/>
</dbReference>
<sequence length="380" mass="42614">MDFKPLSQFIDRITSWRIPWAEVLVMQNNVPVFRYRSGFANLEEKTPIRESHIFNLYSMTKILTCTAALQLVERGAMLLNDPLAEYLPEYAEMTVKRTLTNGGIELARATRPITVRDLFVMTAGFSYDIETPSLKEVFHRTNGKVPTREFAAALAKEPLLFEPGTHWNYSLCHDVLAALVEVVDGRRFGAYVRDMITGPLGMRDTGFGLSEEQLERLAPQYEYDDALGQPVRMDENRYRLGTEYESGGGGLFSTVSDYARFLNVLTNRGTSTDGVRILSPASVDLMRTDHLDDNTRRDYCRGRTDRNGYGYGLGVRTHCSSAGSGSLSLAGGEFGWTGLAGCLAIIDPESRLTVMYAQHLLNSQKSYVHPRLRNIVYACL</sequence>
<name>A0A7X0SSR2_9BACL</name>
<reference evidence="2 3" key="1">
    <citation type="submission" date="2020-08" db="EMBL/GenBank/DDBJ databases">
        <title>Cohnella phylogeny.</title>
        <authorList>
            <person name="Dunlap C."/>
        </authorList>
    </citation>
    <scope>NUCLEOTIDE SEQUENCE [LARGE SCALE GENOMIC DNA]</scope>
    <source>
        <strain evidence="2 3">CBP 2801</strain>
    </source>
</reference>
<evidence type="ECO:0000313" key="2">
    <source>
        <dbReference type="EMBL" id="MBB6734429.1"/>
    </source>
</evidence>
<proteinExistence type="predicted"/>
<keyword evidence="3" id="KW-1185">Reference proteome</keyword>
<evidence type="ECO:0000259" key="1">
    <source>
        <dbReference type="Pfam" id="PF00144"/>
    </source>
</evidence>
<gene>
    <name evidence="2" type="ORF">H7C18_26230</name>
</gene>
<dbReference type="Proteomes" id="UP000564644">
    <property type="component" value="Unassembled WGS sequence"/>
</dbReference>
<comment type="caution">
    <text evidence="2">The sequence shown here is derived from an EMBL/GenBank/DDBJ whole genome shotgun (WGS) entry which is preliminary data.</text>
</comment>
<feature type="domain" description="Beta-lactamase-related" evidence="1">
    <location>
        <begin position="17"/>
        <end position="363"/>
    </location>
</feature>
<dbReference type="Gene3D" id="3.40.710.10">
    <property type="entry name" value="DD-peptidase/beta-lactamase superfamily"/>
    <property type="match status" value="1"/>
</dbReference>
<dbReference type="EMBL" id="JACJVO010000033">
    <property type="protein sequence ID" value="MBB6734429.1"/>
    <property type="molecule type" value="Genomic_DNA"/>
</dbReference>